<dbReference type="Proteomes" id="UP000215914">
    <property type="component" value="Chromosome 16"/>
</dbReference>
<gene>
    <name evidence="1" type="ORF">HannXRQ_Chr16g0520741</name>
</gene>
<name>A0A251S0V3_HELAN</name>
<evidence type="ECO:0000313" key="2">
    <source>
        <dbReference type="Proteomes" id="UP000215914"/>
    </source>
</evidence>
<evidence type="ECO:0000313" key="1">
    <source>
        <dbReference type="EMBL" id="OTF92337.1"/>
    </source>
</evidence>
<proteinExistence type="predicted"/>
<keyword evidence="2" id="KW-1185">Reference proteome</keyword>
<dbReference type="STRING" id="4232.A0A251S0V3"/>
<protein>
    <submittedName>
        <fullName evidence="1">Uncharacterized protein</fullName>
    </submittedName>
</protein>
<dbReference type="PANTHER" id="PTHR11439">
    <property type="entry name" value="GAG-POL-RELATED RETROTRANSPOSON"/>
    <property type="match status" value="1"/>
</dbReference>
<dbReference type="AlphaFoldDB" id="A0A251S0V3"/>
<dbReference type="PANTHER" id="PTHR11439:SF512">
    <property type="entry name" value="RNA-DIRECTED DNA POLYMERASE"/>
    <property type="match status" value="1"/>
</dbReference>
<dbReference type="EMBL" id="CM007905">
    <property type="protein sequence ID" value="OTF92337.1"/>
    <property type="molecule type" value="Genomic_DNA"/>
</dbReference>
<reference evidence="2" key="1">
    <citation type="journal article" date="2017" name="Nature">
        <title>The sunflower genome provides insights into oil metabolism, flowering and Asterid evolution.</title>
        <authorList>
            <person name="Badouin H."/>
            <person name="Gouzy J."/>
            <person name="Grassa C.J."/>
            <person name="Murat F."/>
            <person name="Staton S.E."/>
            <person name="Cottret L."/>
            <person name="Lelandais-Briere C."/>
            <person name="Owens G.L."/>
            <person name="Carrere S."/>
            <person name="Mayjonade B."/>
            <person name="Legrand L."/>
            <person name="Gill N."/>
            <person name="Kane N.C."/>
            <person name="Bowers J.E."/>
            <person name="Hubner S."/>
            <person name="Bellec A."/>
            <person name="Berard A."/>
            <person name="Berges H."/>
            <person name="Blanchet N."/>
            <person name="Boniface M.C."/>
            <person name="Brunel D."/>
            <person name="Catrice O."/>
            <person name="Chaidir N."/>
            <person name="Claudel C."/>
            <person name="Donnadieu C."/>
            <person name="Faraut T."/>
            <person name="Fievet G."/>
            <person name="Helmstetter N."/>
            <person name="King M."/>
            <person name="Knapp S.J."/>
            <person name="Lai Z."/>
            <person name="Le Paslier M.C."/>
            <person name="Lippi Y."/>
            <person name="Lorenzon L."/>
            <person name="Mandel J.R."/>
            <person name="Marage G."/>
            <person name="Marchand G."/>
            <person name="Marquand E."/>
            <person name="Bret-Mestries E."/>
            <person name="Morien E."/>
            <person name="Nambeesan S."/>
            <person name="Nguyen T."/>
            <person name="Pegot-Espagnet P."/>
            <person name="Pouilly N."/>
            <person name="Raftis F."/>
            <person name="Sallet E."/>
            <person name="Schiex T."/>
            <person name="Thomas J."/>
            <person name="Vandecasteele C."/>
            <person name="Vares D."/>
            <person name="Vear F."/>
            <person name="Vautrin S."/>
            <person name="Crespi M."/>
            <person name="Mangin B."/>
            <person name="Burke J.M."/>
            <person name="Salse J."/>
            <person name="Munos S."/>
            <person name="Vincourt P."/>
            <person name="Rieseberg L.H."/>
            <person name="Langlade N.B."/>
        </authorList>
    </citation>
    <scope>NUCLEOTIDE SEQUENCE [LARGE SCALE GENOMIC DNA]</scope>
    <source>
        <strain evidence="2">cv. SF193</strain>
    </source>
</reference>
<organism evidence="1 2">
    <name type="scientific">Helianthus annuus</name>
    <name type="common">Common sunflower</name>
    <dbReference type="NCBI Taxonomy" id="4232"/>
    <lineage>
        <taxon>Eukaryota</taxon>
        <taxon>Viridiplantae</taxon>
        <taxon>Streptophyta</taxon>
        <taxon>Embryophyta</taxon>
        <taxon>Tracheophyta</taxon>
        <taxon>Spermatophyta</taxon>
        <taxon>Magnoliopsida</taxon>
        <taxon>eudicotyledons</taxon>
        <taxon>Gunneridae</taxon>
        <taxon>Pentapetalae</taxon>
        <taxon>asterids</taxon>
        <taxon>campanulids</taxon>
        <taxon>Asterales</taxon>
        <taxon>Asteraceae</taxon>
        <taxon>Asteroideae</taxon>
        <taxon>Heliantheae alliance</taxon>
        <taxon>Heliantheae</taxon>
        <taxon>Helianthus</taxon>
    </lineage>
</organism>
<dbReference type="CDD" id="cd09272">
    <property type="entry name" value="RNase_HI_RT_Ty1"/>
    <property type="match status" value="1"/>
</dbReference>
<accession>A0A251S0V3</accession>
<dbReference type="InParanoid" id="A0A251S0V3"/>
<dbReference type="OMA" id="ISHDEPI"/>
<sequence length="106" mass="11956">MCAATSEVLWLINVLKELHINVMLPIDIFCDNNTAISIAASPIFHDRTKHFEIDLFFLREKISAGVIKTISIESGNQPADIFTKGLDVYQHDSLIKKLNMHDVFGL</sequence>